<sequence length="78" mass="9233">MKEGLTEHNLVKLGVLEGDFHDFKKIQIEELPNHNQFISFYKNKNSCLSMIFDISKEELLDYFKENNLQDRVIIGDEE</sequence>
<reference evidence="1 2" key="1">
    <citation type="submission" date="2014-12" db="EMBL/GenBank/DDBJ databases">
        <title>Draft genome sequences of 29 type strains of Enterococci.</title>
        <authorList>
            <person name="Zhong Z."/>
            <person name="Sun Z."/>
            <person name="Liu W."/>
            <person name="Zhang W."/>
            <person name="Zhang H."/>
        </authorList>
    </citation>
    <scope>NUCLEOTIDE SEQUENCE [LARGE SCALE GENOMIC DNA]</scope>
    <source>
        <strain evidence="1 2">DSM 22802</strain>
    </source>
</reference>
<comment type="caution">
    <text evidence="1">The sequence shown here is derived from an EMBL/GenBank/DDBJ whole genome shotgun (WGS) entry which is preliminary data.</text>
</comment>
<evidence type="ECO:0000313" key="2">
    <source>
        <dbReference type="Proteomes" id="UP000183700"/>
    </source>
</evidence>
<organism evidence="1 2">
    <name type="scientific">Enterococcus devriesei</name>
    <dbReference type="NCBI Taxonomy" id="319970"/>
    <lineage>
        <taxon>Bacteria</taxon>
        <taxon>Bacillati</taxon>
        <taxon>Bacillota</taxon>
        <taxon>Bacilli</taxon>
        <taxon>Lactobacillales</taxon>
        <taxon>Enterococcaceae</taxon>
        <taxon>Enterococcus</taxon>
    </lineage>
</organism>
<proteinExistence type="predicted"/>
<protein>
    <submittedName>
        <fullName evidence="1">Uncharacterized protein</fullName>
    </submittedName>
</protein>
<keyword evidence="2" id="KW-1185">Reference proteome</keyword>
<dbReference type="Proteomes" id="UP000183700">
    <property type="component" value="Unassembled WGS sequence"/>
</dbReference>
<gene>
    <name evidence="1" type="ORF">RV00_GL002098</name>
</gene>
<dbReference type="AlphaFoldDB" id="A0A1L8SVT6"/>
<dbReference type="STRING" id="319970.RV00_GL002098"/>
<evidence type="ECO:0000313" key="1">
    <source>
        <dbReference type="EMBL" id="OJG35954.1"/>
    </source>
</evidence>
<dbReference type="EMBL" id="JXKM01000004">
    <property type="protein sequence ID" value="OJG35954.1"/>
    <property type="molecule type" value="Genomic_DNA"/>
</dbReference>
<name>A0A1L8SVT6_9ENTE</name>
<accession>A0A1L8SVT6</accession>